<dbReference type="PANTHER" id="PTHR38448">
    <property type="entry name" value="REGULATORY PROTEIN YLBF-RELATED"/>
    <property type="match status" value="1"/>
</dbReference>
<dbReference type="Proteomes" id="UP000014113">
    <property type="component" value="Unassembled WGS sequence"/>
</dbReference>
<dbReference type="InterPro" id="IPR023378">
    <property type="entry name" value="YheA/YmcA-like_dom_sf"/>
</dbReference>
<dbReference type="OrthoDB" id="2157513at2"/>
<dbReference type="EMBL" id="ASWJ01000004">
    <property type="protein sequence ID" value="EOW84474.1"/>
    <property type="molecule type" value="Genomic_DNA"/>
</dbReference>
<dbReference type="PANTHER" id="PTHR38448:SF2">
    <property type="entry name" value="REGULATORY PROTEIN YLBF"/>
    <property type="match status" value="1"/>
</dbReference>
<protein>
    <recommendedName>
        <fullName evidence="3">YlbF family regulator</fullName>
    </recommendedName>
</protein>
<dbReference type="InterPro" id="IPR052767">
    <property type="entry name" value="Bact_com_dev_regulator"/>
</dbReference>
<dbReference type="eggNOG" id="COG3679">
    <property type="taxonomic scope" value="Bacteria"/>
</dbReference>
<organism evidence="1 2">
    <name type="scientific">Enterococcus columbae DSM 7374 = ATCC 51263</name>
    <dbReference type="NCBI Taxonomy" id="1121865"/>
    <lineage>
        <taxon>Bacteria</taxon>
        <taxon>Bacillati</taxon>
        <taxon>Bacillota</taxon>
        <taxon>Bacilli</taxon>
        <taxon>Lactobacillales</taxon>
        <taxon>Enterococcaceae</taxon>
        <taxon>Enterococcus</taxon>
    </lineage>
</organism>
<dbReference type="STRING" id="1121865.OMW_00372"/>
<name>S1NUB8_9ENTE</name>
<gene>
    <name evidence="1" type="ORF">I568_00970</name>
</gene>
<evidence type="ECO:0000313" key="2">
    <source>
        <dbReference type="Proteomes" id="UP000014113"/>
    </source>
</evidence>
<dbReference type="RefSeq" id="WP_016182536.1">
    <property type="nucleotide sequence ID" value="NZ_JXKI01000036.1"/>
</dbReference>
<sequence length="142" mass="16419">MIINESFVQIDTQIDELVQAIHDSSTYQQYIDFFHKIYADEEIIQLMAQFKEKKAAFERIEAYGKYAPDFRQTQREAQRAKRKLDLHPTMTDFRVAETSFQGLLDELCLNLANDISATIKVDAGNPFFEKRNHACGGHCHVS</sequence>
<dbReference type="InterPro" id="IPR010368">
    <property type="entry name" value="Com_YlbF"/>
</dbReference>
<accession>S1NUB8</accession>
<keyword evidence="2" id="KW-1185">Reference proteome</keyword>
<dbReference type="SUPFAM" id="SSF158622">
    <property type="entry name" value="YheA/YmcA-like"/>
    <property type="match status" value="1"/>
</dbReference>
<dbReference type="Gene3D" id="1.20.1500.10">
    <property type="entry name" value="YheA/YmcA-like"/>
    <property type="match status" value="1"/>
</dbReference>
<evidence type="ECO:0000313" key="1">
    <source>
        <dbReference type="EMBL" id="EOW84474.1"/>
    </source>
</evidence>
<proteinExistence type="predicted"/>
<dbReference type="Pfam" id="PF06133">
    <property type="entry name" value="Com_YlbF"/>
    <property type="match status" value="1"/>
</dbReference>
<evidence type="ECO:0008006" key="3">
    <source>
        <dbReference type="Google" id="ProtNLM"/>
    </source>
</evidence>
<comment type="caution">
    <text evidence="1">The sequence shown here is derived from an EMBL/GenBank/DDBJ whole genome shotgun (WGS) entry which is preliminary data.</text>
</comment>
<reference evidence="1 2" key="1">
    <citation type="submission" date="2013-03" db="EMBL/GenBank/DDBJ databases">
        <title>The Genome Sequence of Enterococcus columbae ATCC_51263 (PacBio/Illumina hybrid assembly).</title>
        <authorList>
            <consortium name="The Broad Institute Genomics Platform"/>
            <consortium name="The Broad Institute Genome Sequencing Center for Infectious Disease"/>
            <person name="Earl A."/>
            <person name="Russ C."/>
            <person name="Gilmore M."/>
            <person name="Surin D."/>
            <person name="Walker B."/>
            <person name="Young S."/>
            <person name="Zeng Q."/>
            <person name="Gargeya S."/>
            <person name="Fitzgerald M."/>
            <person name="Haas B."/>
            <person name="Abouelleil A."/>
            <person name="Allen A.W."/>
            <person name="Alvarado L."/>
            <person name="Arachchi H.M."/>
            <person name="Berlin A.M."/>
            <person name="Chapman S.B."/>
            <person name="Gainer-Dewar J."/>
            <person name="Goldberg J."/>
            <person name="Griggs A."/>
            <person name="Gujja S."/>
            <person name="Hansen M."/>
            <person name="Howarth C."/>
            <person name="Imamovic A."/>
            <person name="Ireland A."/>
            <person name="Larimer J."/>
            <person name="McCowan C."/>
            <person name="Murphy C."/>
            <person name="Pearson M."/>
            <person name="Poon T.W."/>
            <person name="Priest M."/>
            <person name="Roberts A."/>
            <person name="Saif S."/>
            <person name="Shea T."/>
            <person name="Sisk P."/>
            <person name="Sykes S."/>
            <person name="Wortman J."/>
            <person name="Nusbaum C."/>
            <person name="Birren B."/>
        </authorList>
    </citation>
    <scope>NUCLEOTIDE SEQUENCE [LARGE SCALE GENOMIC DNA]</scope>
    <source>
        <strain evidence="1 2">ATCC 51263</strain>
    </source>
</reference>
<dbReference type="AlphaFoldDB" id="S1NUB8"/>
<dbReference type="PATRIC" id="fig|1121865.3.peg.366"/>